<dbReference type="Proteomes" id="UP000189674">
    <property type="component" value="Chromosome"/>
</dbReference>
<dbReference type="GO" id="GO:0004674">
    <property type="term" value="F:protein serine/threonine kinase activity"/>
    <property type="evidence" value="ECO:0007669"/>
    <property type="project" value="UniProtKB-KW"/>
</dbReference>
<reference evidence="2" key="1">
    <citation type="submission" date="2017-02" db="EMBL/GenBank/DDBJ databases">
        <title>Comparative genomics and description of representatives of a novel lineage of planctomycetes thriving in anoxic sediments.</title>
        <authorList>
            <person name="Spring S."/>
            <person name="Bunk B."/>
            <person name="Sproer C."/>
        </authorList>
    </citation>
    <scope>NUCLEOTIDE SEQUENCE [LARGE SCALE GENOMIC DNA]</scope>
    <source>
        <strain evidence="2">ST-NAGAB-D1</strain>
    </source>
</reference>
<keyword evidence="1" id="KW-0418">Kinase</keyword>
<keyword evidence="2" id="KW-1185">Reference proteome</keyword>
<keyword evidence="1" id="KW-0808">Transferase</keyword>
<evidence type="ECO:0000313" key="2">
    <source>
        <dbReference type="Proteomes" id="UP000189674"/>
    </source>
</evidence>
<dbReference type="STRING" id="1936003.STSP2_02875"/>
<dbReference type="OrthoDB" id="212517at2"/>
<dbReference type="Gene3D" id="1.10.510.10">
    <property type="entry name" value="Transferase(Phosphotransferase) domain 1"/>
    <property type="match status" value="1"/>
</dbReference>
<evidence type="ECO:0000313" key="1">
    <source>
        <dbReference type="EMBL" id="AQT69680.1"/>
    </source>
</evidence>
<keyword evidence="1" id="KW-0723">Serine/threonine-protein kinase</keyword>
<proteinExistence type="predicted"/>
<name>A0A1U9NPZ3_9BACT</name>
<accession>A0A1U9NPZ3</accession>
<dbReference type="EMBL" id="CP019791">
    <property type="protein sequence ID" value="AQT69680.1"/>
    <property type="molecule type" value="Genomic_DNA"/>
</dbReference>
<dbReference type="InterPro" id="IPR011009">
    <property type="entry name" value="Kinase-like_dom_sf"/>
</dbReference>
<dbReference type="KEGG" id="alus:STSP2_02875"/>
<organism evidence="1 2">
    <name type="scientific">Anaerohalosphaera lusitana</name>
    <dbReference type="NCBI Taxonomy" id="1936003"/>
    <lineage>
        <taxon>Bacteria</taxon>
        <taxon>Pseudomonadati</taxon>
        <taxon>Planctomycetota</taxon>
        <taxon>Phycisphaerae</taxon>
        <taxon>Sedimentisphaerales</taxon>
        <taxon>Anaerohalosphaeraceae</taxon>
        <taxon>Anaerohalosphaera</taxon>
    </lineage>
</organism>
<gene>
    <name evidence="1" type="ORF">STSP2_02875</name>
</gene>
<dbReference type="SUPFAM" id="SSF56112">
    <property type="entry name" value="Protein kinase-like (PK-like)"/>
    <property type="match status" value="1"/>
</dbReference>
<dbReference type="AlphaFoldDB" id="A0A1U9NPZ3"/>
<protein>
    <submittedName>
        <fullName evidence="1">Serine/threonine protein kinase</fullName>
    </submittedName>
</protein>
<sequence length="275" mass="32097">MKAEAFSNNFYAAGLNGLPERITVKGKDFQLWQVLKNDFFAVTGIYLIDPQQANSAPPKVVLKMARCRSFFGLPLKWLGKLMCRHEMRMLALVKEIPNVPQIYSPYGKYGFVYNYIPGNTLDDRPCLDPAFFDELRDLLKKIHQRNIAYIDMNKRGNIIVGEDGKPRLIDFQISRHIKTSPILPALSHYIRKHLQHADIYHLCKHKRKFQPHLLTSDELATYKNRPGWIKAHRLIANPYRTIRRSILRFLHKKCFLIPDKNANPTPETDPDRYLK</sequence>
<dbReference type="RefSeq" id="WP_146663347.1">
    <property type="nucleotide sequence ID" value="NZ_CP019791.1"/>
</dbReference>